<feature type="region of interest" description="Disordered" evidence="1">
    <location>
        <begin position="110"/>
        <end position="149"/>
    </location>
</feature>
<evidence type="ECO:0000313" key="4">
    <source>
        <dbReference type="Proteomes" id="UP000627838"/>
    </source>
</evidence>
<keyword evidence="4" id="KW-1185">Reference proteome</keyword>
<dbReference type="RefSeq" id="WP_192759987.1">
    <property type="nucleotide sequence ID" value="NZ_JADBDZ010000001.1"/>
</dbReference>
<keyword evidence="2" id="KW-0472">Membrane</keyword>
<feature type="compositionally biased region" description="Basic residues" evidence="1">
    <location>
        <begin position="138"/>
        <end position="149"/>
    </location>
</feature>
<comment type="caution">
    <text evidence="3">The sequence shown here is derived from an EMBL/GenBank/DDBJ whole genome shotgun (WGS) entry which is preliminary data.</text>
</comment>
<gene>
    <name evidence="3" type="ORF">H4W34_003260</name>
</gene>
<evidence type="ECO:0000256" key="1">
    <source>
        <dbReference type="SAM" id="MobiDB-lite"/>
    </source>
</evidence>
<organism evidence="3 4">
    <name type="scientific">Actinomadura algeriensis</name>
    <dbReference type="NCBI Taxonomy" id="1679523"/>
    <lineage>
        <taxon>Bacteria</taxon>
        <taxon>Bacillati</taxon>
        <taxon>Actinomycetota</taxon>
        <taxon>Actinomycetes</taxon>
        <taxon>Streptosporangiales</taxon>
        <taxon>Thermomonosporaceae</taxon>
        <taxon>Actinomadura</taxon>
    </lineage>
</organism>
<proteinExistence type="predicted"/>
<feature type="compositionally biased region" description="Basic and acidic residues" evidence="1">
    <location>
        <begin position="69"/>
        <end position="78"/>
    </location>
</feature>
<feature type="transmembrane region" description="Helical" evidence="2">
    <location>
        <begin position="12"/>
        <end position="35"/>
    </location>
</feature>
<keyword evidence="2" id="KW-1133">Transmembrane helix</keyword>
<evidence type="ECO:0000313" key="3">
    <source>
        <dbReference type="EMBL" id="MBE1533427.1"/>
    </source>
</evidence>
<protein>
    <recommendedName>
        <fullName evidence="5">Secreted protein</fullName>
    </recommendedName>
</protein>
<dbReference type="EMBL" id="JADBDZ010000001">
    <property type="protein sequence ID" value="MBE1533427.1"/>
    <property type="molecule type" value="Genomic_DNA"/>
</dbReference>
<accession>A0ABR9JS86</accession>
<sequence length="149" mass="16433">MLPPNTGATYSPLLFIVPVVVLLAVLFWIGLTIAASRMRIRSRGREDGLSHRGGPVMGGVIQGSPAQRSRRDEAVTEDERRAAAYRAEFERQRAAELAAARDRVEEARFTAKEPVTMAPSGRSVRGRAARPASGAPVRPRKGRGRRWFR</sequence>
<evidence type="ECO:0008006" key="5">
    <source>
        <dbReference type="Google" id="ProtNLM"/>
    </source>
</evidence>
<feature type="region of interest" description="Disordered" evidence="1">
    <location>
        <begin position="44"/>
        <end position="78"/>
    </location>
</feature>
<dbReference type="Proteomes" id="UP000627838">
    <property type="component" value="Unassembled WGS sequence"/>
</dbReference>
<reference evidence="3 4" key="1">
    <citation type="submission" date="2020-10" db="EMBL/GenBank/DDBJ databases">
        <title>Sequencing the genomes of 1000 actinobacteria strains.</title>
        <authorList>
            <person name="Klenk H.-P."/>
        </authorList>
    </citation>
    <scope>NUCLEOTIDE SEQUENCE [LARGE SCALE GENOMIC DNA]</scope>
    <source>
        <strain evidence="3 4">DSM 46744</strain>
    </source>
</reference>
<keyword evidence="2" id="KW-0812">Transmembrane</keyword>
<name>A0ABR9JS86_9ACTN</name>
<evidence type="ECO:0000256" key="2">
    <source>
        <dbReference type="SAM" id="Phobius"/>
    </source>
</evidence>